<name>A0A8S4RQ22_9NEOP</name>
<evidence type="ECO:0000313" key="1">
    <source>
        <dbReference type="EMBL" id="CAH2239378.1"/>
    </source>
</evidence>
<dbReference type="AlphaFoldDB" id="A0A8S4RQ22"/>
<comment type="caution">
    <text evidence="1">The sequence shown here is derived from an EMBL/GenBank/DDBJ whole genome shotgun (WGS) entry which is preliminary data.</text>
</comment>
<dbReference type="EMBL" id="CAKXAJ010025429">
    <property type="protein sequence ID" value="CAH2239378.1"/>
    <property type="molecule type" value="Genomic_DNA"/>
</dbReference>
<accession>A0A8S4RQ22</accession>
<reference evidence="1" key="1">
    <citation type="submission" date="2022-03" db="EMBL/GenBank/DDBJ databases">
        <authorList>
            <person name="Lindestad O."/>
        </authorList>
    </citation>
    <scope>NUCLEOTIDE SEQUENCE</scope>
</reference>
<keyword evidence="2" id="KW-1185">Reference proteome</keyword>
<dbReference type="Proteomes" id="UP000838756">
    <property type="component" value="Unassembled WGS sequence"/>
</dbReference>
<gene>
    <name evidence="1" type="primary">jg6628</name>
    <name evidence="1" type="ORF">PAEG_LOCUS16111</name>
</gene>
<organism evidence="1 2">
    <name type="scientific">Pararge aegeria aegeria</name>
    <dbReference type="NCBI Taxonomy" id="348720"/>
    <lineage>
        <taxon>Eukaryota</taxon>
        <taxon>Metazoa</taxon>
        <taxon>Ecdysozoa</taxon>
        <taxon>Arthropoda</taxon>
        <taxon>Hexapoda</taxon>
        <taxon>Insecta</taxon>
        <taxon>Pterygota</taxon>
        <taxon>Neoptera</taxon>
        <taxon>Endopterygota</taxon>
        <taxon>Lepidoptera</taxon>
        <taxon>Glossata</taxon>
        <taxon>Ditrysia</taxon>
        <taxon>Papilionoidea</taxon>
        <taxon>Nymphalidae</taxon>
        <taxon>Satyrinae</taxon>
        <taxon>Satyrini</taxon>
        <taxon>Parargina</taxon>
        <taxon>Pararge</taxon>
    </lineage>
</organism>
<evidence type="ECO:0000313" key="2">
    <source>
        <dbReference type="Proteomes" id="UP000838756"/>
    </source>
</evidence>
<protein>
    <submittedName>
        <fullName evidence="1">Jg6628 protein</fullName>
    </submittedName>
</protein>
<proteinExistence type="predicted"/>
<sequence>MEAGRAFQILAVRIRNEADPRALRNVAVFIGDGFPFNISKEDTNAMSDVRCWYIIAIPCTIKRRTRMSERCFIWSD</sequence>